<keyword evidence="3" id="KW-1185">Reference proteome</keyword>
<dbReference type="Proteomes" id="UP001302745">
    <property type="component" value="Unassembled WGS sequence"/>
</dbReference>
<dbReference type="EMBL" id="MU857244">
    <property type="protein sequence ID" value="KAK4148858.1"/>
    <property type="molecule type" value="Genomic_DNA"/>
</dbReference>
<evidence type="ECO:0008006" key="4">
    <source>
        <dbReference type="Google" id="ProtNLM"/>
    </source>
</evidence>
<dbReference type="PROSITE" id="PS00289">
    <property type="entry name" value="PTX_1"/>
    <property type="match status" value="1"/>
</dbReference>
<evidence type="ECO:0000313" key="3">
    <source>
        <dbReference type="Proteomes" id="UP001302745"/>
    </source>
</evidence>
<sequence>MCPNVEKFSTNIGYFHAFDLLQPTTLPHLKDVYITHTDTEMGTHLDALEESYLAAPSMETFTSHMTNSIGGTILPLGNLRHICLTWSSISGGCLRTLLKSCPQLESLEYEAGGPFVGFDQFSIARMIKLLSLYAPRLKRLDLDFQDDPESEDLDDDEGDDEHDFEPAPGFASLSHLETLV</sequence>
<accession>A0AAN6VCC7</accession>
<dbReference type="InterPro" id="IPR030476">
    <property type="entry name" value="Pentaxin_CS"/>
</dbReference>
<dbReference type="AlphaFoldDB" id="A0AAN6VCC7"/>
<protein>
    <recommendedName>
        <fullName evidence="4">F-box protein</fullName>
    </recommendedName>
</protein>
<evidence type="ECO:0000256" key="1">
    <source>
        <dbReference type="SAM" id="MobiDB-lite"/>
    </source>
</evidence>
<feature type="non-terminal residue" evidence="2">
    <location>
        <position position="180"/>
    </location>
</feature>
<reference evidence="2" key="2">
    <citation type="submission" date="2023-05" db="EMBL/GenBank/DDBJ databases">
        <authorList>
            <consortium name="Lawrence Berkeley National Laboratory"/>
            <person name="Steindorff A."/>
            <person name="Hensen N."/>
            <person name="Bonometti L."/>
            <person name="Westerberg I."/>
            <person name="Brannstrom I.O."/>
            <person name="Guillou S."/>
            <person name="Cros-Aarteil S."/>
            <person name="Calhoun S."/>
            <person name="Haridas S."/>
            <person name="Kuo A."/>
            <person name="Mondo S."/>
            <person name="Pangilinan J."/>
            <person name="Riley R."/>
            <person name="Labutti K."/>
            <person name="Andreopoulos B."/>
            <person name="Lipzen A."/>
            <person name="Chen C."/>
            <person name="Yanf M."/>
            <person name="Daum C."/>
            <person name="Ng V."/>
            <person name="Clum A."/>
            <person name="Ohm R."/>
            <person name="Martin F."/>
            <person name="Silar P."/>
            <person name="Natvig D."/>
            <person name="Lalanne C."/>
            <person name="Gautier V."/>
            <person name="Ament-Velasquez S.L."/>
            <person name="Kruys A."/>
            <person name="Hutchinson M.I."/>
            <person name="Powell A.J."/>
            <person name="Barry K."/>
            <person name="Miller A.N."/>
            <person name="Grigoriev I.V."/>
            <person name="Debuchy R."/>
            <person name="Gladieux P."/>
            <person name="Thoren M.H."/>
            <person name="Johannesson H."/>
        </authorList>
    </citation>
    <scope>NUCLEOTIDE SEQUENCE</scope>
    <source>
        <strain evidence="2">CBS 538.74</strain>
    </source>
</reference>
<gene>
    <name evidence="2" type="ORF">C8A00DRAFT_38550</name>
</gene>
<feature type="region of interest" description="Disordered" evidence="1">
    <location>
        <begin position="145"/>
        <end position="180"/>
    </location>
</feature>
<organism evidence="2 3">
    <name type="scientific">Chaetomidium leptoderma</name>
    <dbReference type="NCBI Taxonomy" id="669021"/>
    <lineage>
        <taxon>Eukaryota</taxon>
        <taxon>Fungi</taxon>
        <taxon>Dikarya</taxon>
        <taxon>Ascomycota</taxon>
        <taxon>Pezizomycotina</taxon>
        <taxon>Sordariomycetes</taxon>
        <taxon>Sordariomycetidae</taxon>
        <taxon>Sordariales</taxon>
        <taxon>Chaetomiaceae</taxon>
        <taxon>Chaetomidium</taxon>
    </lineage>
</organism>
<dbReference type="SUPFAM" id="SSF52047">
    <property type="entry name" value="RNI-like"/>
    <property type="match status" value="1"/>
</dbReference>
<dbReference type="Gene3D" id="3.80.10.10">
    <property type="entry name" value="Ribonuclease Inhibitor"/>
    <property type="match status" value="1"/>
</dbReference>
<comment type="caution">
    <text evidence="2">The sequence shown here is derived from an EMBL/GenBank/DDBJ whole genome shotgun (WGS) entry which is preliminary data.</text>
</comment>
<dbReference type="InterPro" id="IPR032675">
    <property type="entry name" value="LRR_dom_sf"/>
</dbReference>
<proteinExistence type="predicted"/>
<evidence type="ECO:0000313" key="2">
    <source>
        <dbReference type="EMBL" id="KAK4148858.1"/>
    </source>
</evidence>
<reference evidence="2" key="1">
    <citation type="journal article" date="2023" name="Mol. Phylogenet. Evol.">
        <title>Genome-scale phylogeny and comparative genomics of the fungal order Sordariales.</title>
        <authorList>
            <person name="Hensen N."/>
            <person name="Bonometti L."/>
            <person name="Westerberg I."/>
            <person name="Brannstrom I.O."/>
            <person name="Guillou S."/>
            <person name="Cros-Aarteil S."/>
            <person name="Calhoun S."/>
            <person name="Haridas S."/>
            <person name="Kuo A."/>
            <person name="Mondo S."/>
            <person name="Pangilinan J."/>
            <person name="Riley R."/>
            <person name="LaButti K."/>
            <person name="Andreopoulos B."/>
            <person name="Lipzen A."/>
            <person name="Chen C."/>
            <person name="Yan M."/>
            <person name="Daum C."/>
            <person name="Ng V."/>
            <person name="Clum A."/>
            <person name="Steindorff A."/>
            <person name="Ohm R.A."/>
            <person name="Martin F."/>
            <person name="Silar P."/>
            <person name="Natvig D.O."/>
            <person name="Lalanne C."/>
            <person name="Gautier V."/>
            <person name="Ament-Velasquez S.L."/>
            <person name="Kruys A."/>
            <person name="Hutchinson M.I."/>
            <person name="Powell A.J."/>
            <person name="Barry K."/>
            <person name="Miller A.N."/>
            <person name="Grigoriev I.V."/>
            <person name="Debuchy R."/>
            <person name="Gladieux P."/>
            <person name="Hiltunen Thoren M."/>
            <person name="Johannesson H."/>
        </authorList>
    </citation>
    <scope>NUCLEOTIDE SEQUENCE</scope>
    <source>
        <strain evidence="2">CBS 538.74</strain>
    </source>
</reference>
<name>A0AAN6VCC7_9PEZI</name>
<feature type="compositionally biased region" description="Acidic residues" evidence="1">
    <location>
        <begin position="145"/>
        <end position="163"/>
    </location>
</feature>